<organism evidence="3 4">
    <name type="scientific">Frankliniella fusca</name>
    <dbReference type="NCBI Taxonomy" id="407009"/>
    <lineage>
        <taxon>Eukaryota</taxon>
        <taxon>Metazoa</taxon>
        <taxon>Ecdysozoa</taxon>
        <taxon>Arthropoda</taxon>
        <taxon>Hexapoda</taxon>
        <taxon>Insecta</taxon>
        <taxon>Pterygota</taxon>
        <taxon>Neoptera</taxon>
        <taxon>Paraneoptera</taxon>
        <taxon>Thysanoptera</taxon>
        <taxon>Terebrantia</taxon>
        <taxon>Thripoidea</taxon>
        <taxon>Thripidae</taxon>
        <taxon>Frankliniella</taxon>
    </lineage>
</organism>
<protein>
    <submittedName>
        <fullName evidence="3">Protein chibby-like protein 2</fullName>
    </submittedName>
</protein>
<keyword evidence="2" id="KW-0812">Transmembrane</keyword>
<dbReference type="Proteomes" id="UP001219518">
    <property type="component" value="Unassembled WGS sequence"/>
</dbReference>
<dbReference type="EMBL" id="JAHWGI010000644">
    <property type="protein sequence ID" value="KAK3916954.1"/>
    <property type="molecule type" value="Genomic_DNA"/>
</dbReference>
<evidence type="ECO:0000256" key="2">
    <source>
        <dbReference type="SAM" id="Phobius"/>
    </source>
</evidence>
<proteinExistence type="predicted"/>
<feature type="transmembrane region" description="Helical" evidence="2">
    <location>
        <begin position="46"/>
        <end position="65"/>
    </location>
</feature>
<feature type="compositionally biased region" description="Basic residues" evidence="1">
    <location>
        <begin position="17"/>
        <end position="26"/>
    </location>
</feature>
<name>A0AAE1LFN4_9NEOP</name>
<sequence>MYGVAVHATLRHRSSCTERKLRRHRTTEKTMFSSLQSKNTAPPYPVLHIVFSTVVPYIAICHRYVTLKVRHCRLFL</sequence>
<evidence type="ECO:0000313" key="3">
    <source>
        <dbReference type="EMBL" id="KAK3916954.1"/>
    </source>
</evidence>
<comment type="caution">
    <text evidence="3">The sequence shown here is derived from an EMBL/GenBank/DDBJ whole genome shotgun (WGS) entry which is preliminary data.</text>
</comment>
<keyword evidence="2" id="KW-0472">Membrane</keyword>
<gene>
    <name evidence="3" type="ORF">KUF71_025999</name>
</gene>
<keyword evidence="2" id="KW-1133">Transmembrane helix</keyword>
<evidence type="ECO:0000256" key="1">
    <source>
        <dbReference type="SAM" id="MobiDB-lite"/>
    </source>
</evidence>
<dbReference type="AlphaFoldDB" id="A0AAE1LFN4"/>
<evidence type="ECO:0000313" key="4">
    <source>
        <dbReference type="Proteomes" id="UP001219518"/>
    </source>
</evidence>
<reference evidence="3" key="2">
    <citation type="journal article" date="2023" name="BMC Genomics">
        <title>Pest status, molecular evolution, and epigenetic factors derived from the genome assembly of Frankliniella fusca, a thysanopteran phytovirus vector.</title>
        <authorList>
            <person name="Catto M.A."/>
            <person name="Labadie P.E."/>
            <person name="Jacobson A.L."/>
            <person name="Kennedy G.G."/>
            <person name="Srinivasan R."/>
            <person name="Hunt B.G."/>
        </authorList>
    </citation>
    <scope>NUCLEOTIDE SEQUENCE</scope>
    <source>
        <strain evidence="3">PL_HMW_Pooled</strain>
    </source>
</reference>
<accession>A0AAE1LFN4</accession>
<keyword evidence="4" id="KW-1185">Reference proteome</keyword>
<feature type="region of interest" description="Disordered" evidence="1">
    <location>
        <begin position="17"/>
        <end position="36"/>
    </location>
</feature>
<reference evidence="3" key="1">
    <citation type="submission" date="2021-07" db="EMBL/GenBank/DDBJ databases">
        <authorList>
            <person name="Catto M.A."/>
            <person name="Jacobson A."/>
            <person name="Kennedy G."/>
            <person name="Labadie P."/>
            <person name="Hunt B.G."/>
            <person name="Srinivasan R."/>
        </authorList>
    </citation>
    <scope>NUCLEOTIDE SEQUENCE</scope>
    <source>
        <strain evidence="3">PL_HMW_Pooled</strain>
        <tissue evidence="3">Head</tissue>
    </source>
</reference>